<feature type="compositionally biased region" description="Polar residues" evidence="1">
    <location>
        <begin position="1044"/>
        <end position="1062"/>
    </location>
</feature>
<dbReference type="InterPro" id="IPR008969">
    <property type="entry name" value="CarboxyPept-like_regulatory"/>
</dbReference>
<organism evidence="4">
    <name type="scientific">hydrothermal vent metagenome</name>
    <dbReference type="NCBI Taxonomy" id="652676"/>
    <lineage>
        <taxon>unclassified sequences</taxon>
        <taxon>metagenomes</taxon>
        <taxon>ecological metagenomes</taxon>
    </lineage>
</organism>
<dbReference type="Gene3D" id="2.60.40.1120">
    <property type="entry name" value="Carboxypeptidase-like, regulatory domain"/>
    <property type="match status" value="1"/>
</dbReference>
<dbReference type="Pfam" id="PF05257">
    <property type="entry name" value="CHAP"/>
    <property type="match status" value="1"/>
</dbReference>
<dbReference type="Gene3D" id="3.90.1720.10">
    <property type="entry name" value="endopeptidase domain like (from Nostoc punctiforme)"/>
    <property type="match status" value="1"/>
</dbReference>
<dbReference type="SUPFAM" id="SSF54001">
    <property type="entry name" value="Cysteine proteinases"/>
    <property type="match status" value="1"/>
</dbReference>
<dbReference type="InterPro" id="IPR007921">
    <property type="entry name" value="CHAP_dom"/>
</dbReference>
<accession>A0A3B0YUK8</accession>
<sequence length="1817" mass="188896">MISAVNDCHNGEEMTINRRKSVQPYLSEQAYSVVIFCLMIAPPANAITLLLGCTNPRRITSEDSFLRAWLSDIARWFKTVSSAALLIFLAISFFPTSATATAYQKGDRVKVTSSIGLNVRSCASVSCGKIPLGAPARELGTIQSGPTSGSGYTWWYIYWNNGVTGYSVQSGFALVTATTLTPSLSNVSPPSYPALAGNQMMTLSGGNFESGDTLTFYPPQGGSIASRASKLSFVNRNRLSYQFNNLNDAGTWSVKVNSPSGAKHSSLMRFTVVSKIQPATLTPSLSNVSPPSYPALAGNQMMTLSGGNFESGDTLTFYPPQGGSIASRASKLSFVNRNRLSYQFNNLNDAGTWSVKVNSPSGAKHSSLMRFTVVSKIQPATLTPSLSNVSPPSYPALAGNQMMTLSGGNFESGDTLTFYPPQGGSIASRASKLSFVNRNRLSYQFNNLNDAGTWSVKVNSPGGARHSGTVSFMVVRTPPVMSQPKFSSRSYTTDNIFWKAGYAPASTYPPGSSSKLGNSAKGNCTWYVNGRLRNLGYNSAKLDRLSGNASKWAVLARKTGIPVDKSPAVGAIAQLDGGKFSSLGHVAVVERINSDGTIIVSESSYSTKKTSPWNFLWRLRTVSPTWFSNFIHIPLGTTTPAATVDIQPLNVRLSSSRVVPGGTLKVSWKIRNNGAAAAASSNSQVRITNSPTGYGSKANNVGSAQATGTIAANGGVLNQSATVTVPTALGTYYVWVIADNNSALTQSNASNDFTVSGTALTVAAAGTVSAQRFVVNGHILSKKQMSAITYVGTHILPQLKGTLANKVTIASRVSWWSLKEGVFSLANPYVYSNCHTASGDVRLGPLGTCDLSQPWQVGFAAVQVPYHNDQSVLNALHTLWPGRPVTDVLGEAARIAGFGSTTGTGAAIVASTGYLKRSWLLRHPVIGMYLEEPTVTAECINAAKSWCYGTGWTETRDYAATRQDALQSVSDIASILTKLTTRNSTLDTVPPTISAFTVSPFASIQGQSITINYTVSDTGGSGLNHVVLRRTSGSGSASDPGWQGISTNLASGNGPVSGSFSDTPPRVGTYHYEMAVFDSSGNSKNERQSGREPVPVAVSALVLAPLVIKDSTGAALTTKQTVAPTGSLTVTPGGGSGRFAALITSPANVVTNLTADTNGKYTFTPPTSGAFAGDYTLTLTDVTSGLSTTLAINVPLKMTASRLNILKSDHTQTITVSGGAAYDEFSVVVLDVAKLSPNGKPMPDTNLNKIAANIPPIKAVSDAAKGNPATATIVPANVTAITPFAVLVTDYTQPAFAVAQSRRMNIIAENLVTLTVTDANNKSPIKGATVAVRLPDSIIAKANATTTTDAQGVATPTLPIGPLVFNVTATGYLPGTITLAQGATIEAVALTPIYTPVTYAGTINVVAPFTLPTDTQVIAVDVKGNKIAVKTGSATTFTLTLDTDAFVPVQFVATANGAISDAQLAPAGGTVIPAFTLKARPAAVPGTALNADVVTGKPTANAGGETFTAGAPAGGASGATSIEVLSKPTAAIDKAKPLAAGSVTVRDNQPVIEVLVKGRSIISAPVVYQKLVDTRGNERRKDAGTKPMVVGGAAAVTFSIPALTTVSNVEVYLPVNAFKVTDAAGNALAVDQIFTTVSGVVATSTAGQDKAKLTGGDIVEIDMVAFDGVGNVFSTAVDNTNLDRGMEIRIPIDPNALAAAGFDATTANAAFASGKLVINTAPTIADFEAGKVMAVPGPVIYDPLTGEAVFFARHFSAFGAAAAPASAPTTTPGTGAVASGGGSGCTLTLISPAPGKIDPLLALLTAISLWWRRRRQS</sequence>
<dbReference type="PROSITE" id="PS50911">
    <property type="entry name" value="CHAP"/>
    <property type="match status" value="1"/>
</dbReference>
<evidence type="ECO:0000256" key="2">
    <source>
        <dbReference type="SAM" id="Phobius"/>
    </source>
</evidence>
<keyword evidence="2" id="KW-1133">Transmembrane helix</keyword>
<name>A0A3B0YUK8_9ZZZZ</name>
<feature type="transmembrane region" description="Helical" evidence="2">
    <location>
        <begin position="73"/>
        <end position="94"/>
    </location>
</feature>
<evidence type="ECO:0000259" key="3">
    <source>
        <dbReference type="PROSITE" id="PS50911"/>
    </source>
</evidence>
<feature type="region of interest" description="Disordered" evidence="1">
    <location>
        <begin position="1032"/>
        <end position="1062"/>
    </location>
</feature>
<keyword evidence="2" id="KW-0812">Transmembrane</keyword>
<feature type="transmembrane region" description="Helical" evidence="2">
    <location>
        <begin position="30"/>
        <end position="52"/>
    </location>
</feature>
<keyword evidence="2" id="KW-0472">Membrane</keyword>
<gene>
    <name evidence="4" type="ORF">MNBD_GAMMA15-1201</name>
</gene>
<feature type="domain" description="Peptidase C51" evidence="3">
    <location>
        <begin position="499"/>
        <end position="632"/>
    </location>
</feature>
<dbReference type="InterPro" id="IPR038765">
    <property type="entry name" value="Papain-like_cys_pep_sf"/>
</dbReference>
<dbReference type="SUPFAM" id="SSF49464">
    <property type="entry name" value="Carboxypeptidase regulatory domain-like"/>
    <property type="match status" value="1"/>
</dbReference>
<evidence type="ECO:0000256" key="1">
    <source>
        <dbReference type="SAM" id="MobiDB-lite"/>
    </source>
</evidence>
<proteinExistence type="predicted"/>
<reference evidence="4" key="1">
    <citation type="submission" date="2018-06" db="EMBL/GenBank/DDBJ databases">
        <authorList>
            <person name="Zhirakovskaya E."/>
        </authorList>
    </citation>
    <scope>NUCLEOTIDE SEQUENCE</scope>
</reference>
<dbReference type="Gene3D" id="2.60.40.10">
    <property type="entry name" value="Immunoglobulins"/>
    <property type="match status" value="1"/>
</dbReference>
<dbReference type="EMBL" id="UOFN01000116">
    <property type="protein sequence ID" value="VAW79593.1"/>
    <property type="molecule type" value="Genomic_DNA"/>
</dbReference>
<evidence type="ECO:0000313" key="4">
    <source>
        <dbReference type="EMBL" id="VAW79593.1"/>
    </source>
</evidence>
<dbReference type="InterPro" id="IPR013783">
    <property type="entry name" value="Ig-like_fold"/>
</dbReference>
<protein>
    <recommendedName>
        <fullName evidence="3">Peptidase C51 domain-containing protein</fullName>
    </recommendedName>
</protein>